<dbReference type="RefSeq" id="WP_049097496.1">
    <property type="nucleotide sequence ID" value="NZ_JBFMVT010000002.1"/>
</dbReference>
<accession>A0ABV3NV64</accession>
<protein>
    <submittedName>
        <fullName evidence="1">Uncharacterized protein</fullName>
    </submittedName>
</protein>
<sequence>MQKKILFRNKKGIEPADFFIDHFRNIYLSPPVNLEGESLWEIWDGLTRVEKRFIHHLERAYTVWRAASLSWFQDGLISPDEITELQLWVVQEKPDFSLFLERLDTHFATEQKIVEGLNRIHAIFGEPLYLNAFESACYFFLLARHCFTPKNSYAYYNALIKANELYGQFRGWAEIAQSESHRLMRKEQSSQGGKNTVQKSGAALIRNELIRILTEKVENGETFTSKVTLSEALAPALYAFIIENECRIAIKSRVSSAEELSYRIHDWSKRNTPPYDQIYSLAGELIC</sequence>
<reference evidence="1 2" key="1">
    <citation type="submission" date="2024-07" db="EMBL/GenBank/DDBJ databases">
        <authorList>
            <person name="Wang L."/>
        </authorList>
    </citation>
    <scope>NUCLEOTIDE SEQUENCE [LARGE SCALE GENOMIC DNA]</scope>
    <source>
        <strain evidence="1 2">WL359</strain>
    </source>
</reference>
<dbReference type="Proteomes" id="UP001555342">
    <property type="component" value="Unassembled WGS sequence"/>
</dbReference>
<organism evidence="1 2">
    <name type="scientific">Buttiauxella gaviniae</name>
    <dbReference type="NCBI Taxonomy" id="82990"/>
    <lineage>
        <taxon>Bacteria</taxon>
        <taxon>Pseudomonadati</taxon>
        <taxon>Pseudomonadota</taxon>
        <taxon>Gammaproteobacteria</taxon>
        <taxon>Enterobacterales</taxon>
        <taxon>Enterobacteriaceae</taxon>
        <taxon>Buttiauxella</taxon>
    </lineage>
</organism>
<comment type="caution">
    <text evidence="1">The sequence shown here is derived from an EMBL/GenBank/DDBJ whole genome shotgun (WGS) entry which is preliminary data.</text>
</comment>
<keyword evidence="2" id="KW-1185">Reference proteome</keyword>
<gene>
    <name evidence="1" type="ORF">AB1E22_12175</name>
</gene>
<name>A0ABV3NV64_9ENTR</name>
<evidence type="ECO:0000313" key="1">
    <source>
        <dbReference type="EMBL" id="MEW7313439.1"/>
    </source>
</evidence>
<dbReference type="EMBL" id="JBFMVT010000002">
    <property type="protein sequence ID" value="MEW7313439.1"/>
    <property type="molecule type" value="Genomic_DNA"/>
</dbReference>
<evidence type="ECO:0000313" key="2">
    <source>
        <dbReference type="Proteomes" id="UP001555342"/>
    </source>
</evidence>
<proteinExistence type="predicted"/>